<evidence type="ECO:0000256" key="2">
    <source>
        <dbReference type="ARBA" id="ARBA00005983"/>
    </source>
</evidence>
<dbReference type="GeneID" id="42983151"/>
<evidence type="ECO:0000256" key="1">
    <source>
        <dbReference type="ARBA" id="ARBA00001946"/>
    </source>
</evidence>
<dbReference type="GO" id="GO:0004143">
    <property type="term" value="F:ATP-dependent diacylglycerol kinase activity"/>
    <property type="evidence" value="ECO:0007669"/>
    <property type="project" value="TreeGrafter"/>
</dbReference>
<gene>
    <name evidence="6" type="ORF">LOOC260_300460</name>
</gene>
<dbReference type="EMBL" id="AP014682">
    <property type="protein sequence ID" value="BAP86919.1"/>
    <property type="molecule type" value="Genomic_DNA"/>
</dbReference>
<protein>
    <submittedName>
        <fullName evidence="6">Diacylglycerol kinase family protein</fullName>
    </submittedName>
</protein>
<dbReference type="GO" id="GO:0005886">
    <property type="term" value="C:plasma membrane"/>
    <property type="evidence" value="ECO:0007669"/>
    <property type="project" value="TreeGrafter"/>
</dbReference>
<dbReference type="RefSeq" id="WP_003680378.1">
    <property type="nucleotide sequence ID" value="NZ_AP014682.1"/>
</dbReference>
<evidence type="ECO:0000256" key="3">
    <source>
        <dbReference type="ARBA" id="ARBA00022741"/>
    </source>
</evidence>
<comment type="cofactor">
    <cofactor evidence="1">
        <name>Mg(2+)</name>
        <dbReference type="ChEBI" id="CHEBI:18420"/>
    </cofactor>
</comment>
<reference evidence="6 7" key="1">
    <citation type="submission" date="2014-11" db="EMBL/GenBank/DDBJ databases">
        <title>Complete genome sequence and analysis of Lactobacillus hokkaidonensis LOOC260T.</title>
        <authorList>
            <person name="Tanizawa Y."/>
            <person name="Tohno M."/>
            <person name="Kaminuma E."/>
            <person name="Nakamura Y."/>
            <person name="Arita M."/>
        </authorList>
    </citation>
    <scope>NUCLEOTIDE SEQUENCE [LARGE SCALE GENOMIC DNA]</scope>
    <source>
        <strain evidence="6 7">LOOC260</strain>
        <plasmid evidence="7">pLOOC260-2 DNA</plasmid>
    </source>
</reference>
<dbReference type="PANTHER" id="PTHR12358">
    <property type="entry name" value="SPHINGOSINE KINASE"/>
    <property type="match status" value="1"/>
</dbReference>
<name>A0A0A1H0Y9_9LACO</name>
<feature type="domain" description="DAGKc" evidence="5">
    <location>
        <begin position="1"/>
        <end position="132"/>
    </location>
</feature>
<dbReference type="Gene3D" id="3.40.50.10330">
    <property type="entry name" value="Probable inorganic polyphosphate/atp-NAD kinase, domain 1"/>
    <property type="match status" value="1"/>
</dbReference>
<dbReference type="InterPro" id="IPR016064">
    <property type="entry name" value="NAD/diacylglycerol_kinase_sf"/>
</dbReference>
<evidence type="ECO:0000259" key="5">
    <source>
        <dbReference type="PROSITE" id="PS50146"/>
    </source>
</evidence>
<dbReference type="AlphaFoldDB" id="A0A0A1H0Y9"/>
<comment type="similarity">
    <text evidence="2">Belongs to the diacylglycerol/lipid kinase family.</text>
</comment>
<dbReference type="GO" id="GO:0005524">
    <property type="term" value="F:ATP binding"/>
    <property type="evidence" value="ECO:0007669"/>
    <property type="project" value="UniProtKB-KW"/>
</dbReference>
<keyword evidence="6" id="KW-0808">Transferase</keyword>
<dbReference type="InterPro" id="IPR050187">
    <property type="entry name" value="Lipid_Phosphate_FormReg"/>
</dbReference>
<dbReference type="SUPFAM" id="SSF111331">
    <property type="entry name" value="NAD kinase/diacylglycerol kinase-like"/>
    <property type="match status" value="1"/>
</dbReference>
<evidence type="ECO:0000313" key="6">
    <source>
        <dbReference type="EMBL" id="BAP86919.1"/>
    </source>
</evidence>
<evidence type="ECO:0000256" key="4">
    <source>
        <dbReference type="ARBA" id="ARBA00022840"/>
    </source>
</evidence>
<dbReference type="PROSITE" id="PS50146">
    <property type="entry name" value="DAGK"/>
    <property type="match status" value="1"/>
</dbReference>
<dbReference type="HOGENOM" id="CLU_045532_1_0_9"/>
<proteinExistence type="inferred from homology"/>
<geneLocation type="plasmid" evidence="7">
    <name>pLOOC260-2 DNA</name>
</geneLocation>
<dbReference type="Proteomes" id="UP000031620">
    <property type="component" value="Plasmid pLOOC260-2"/>
</dbReference>
<evidence type="ECO:0000313" key="7">
    <source>
        <dbReference type="Proteomes" id="UP000031620"/>
    </source>
</evidence>
<sequence>MATTYGIFYNGQAGNGQAATVAHQTAQALSNHGIESQLLTTPGIPRAIALIKQTLPQLSALIVIGGDGTLNVAMTALIQAEAHIRIGVIPMGTVNNFATRYQLPTDPQAAIELICTQPATQAVGMLVCNQRRAVVSSLTFGNLADISNEVRQSEKQRFGKLSYLYRAIRHIGHNKSLPIRYQFKHEGSHTLKTWFCLITTTKSVGGHVYSASAPGKMHISLLNNIGWRQVIPYIWFALTGNLQNSKAITQLTATSARITSATGQAVTTRIDGDPAVKLPIELTYLTDRFELIVPTVIE</sequence>
<dbReference type="SMART" id="SM00046">
    <property type="entry name" value="DAGKc"/>
    <property type="match status" value="1"/>
</dbReference>
<organism evidence="6 7">
    <name type="scientific">Paucilactobacillus hokkaidonensis JCM 18461</name>
    <dbReference type="NCBI Taxonomy" id="1291742"/>
    <lineage>
        <taxon>Bacteria</taxon>
        <taxon>Bacillati</taxon>
        <taxon>Bacillota</taxon>
        <taxon>Bacilli</taxon>
        <taxon>Lactobacillales</taxon>
        <taxon>Lactobacillaceae</taxon>
        <taxon>Paucilactobacillus</taxon>
    </lineage>
</organism>
<dbReference type="InterPro" id="IPR017438">
    <property type="entry name" value="ATP-NAD_kinase_N"/>
</dbReference>
<keyword evidence="3" id="KW-0547">Nucleotide-binding</keyword>
<keyword evidence="4" id="KW-0067">ATP-binding</keyword>
<accession>A0A0A1H0Y9</accession>
<dbReference type="Gene3D" id="2.60.200.40">
    <property type="match status" value="1"/>
</dbReference>
<dbReference type="Pfam" id="PF00781">
    <property type="entry name" value="DAGK_cat"/>
    <property type="match status" value="1"/>
</dbReference>
<keyword evidence="6" id="KW-0418">Kinase</keyword>
<keyword evidence="6" id="KW-0614">Plasmid</keyword>
<dbReference type="PANTHER" id="PTHR12358:SF106">
    <property type="entry name" value="LIPID KINASE YEGS"/>
    <property type="match status" value="1"/>
</dbReference>
<dbReference type="KEGG" id="lho:LOOC260_300460"/>
<dbReference type="InterPro" id="IPR001206">
    <property type="entry name" value="Diacylglycerol_kinase_cat_dom"/>
</dbReference>